<protein>
    <recommendedName>
        <fullName evidence="8">GRIP domain-containing protein</fullName>
    </recommendedName>
</protein>
<keyword evidence="3 4" id="KW-0175">Coiled coil</keyword>
<evidence type="ECO:0000256" key="4">
    <source>
        <dbReference type="SAM" id="Coils"/>
    </source>
</evidence>
<evidence type="ECO:0000256" key="5">
    <source>
        <dbReference type="SAM" id="MobiDB-lite"/>
    </source>
</evidence>
<feature type="compositionally biased region" description="Basic and acidic residues" evidence="5">
    <location>
        <begin position="887"/>
        <end position="896"/>
    </location>
</feature>
<evidence type="ECO:0000256" key="2">
    <source>
        <dbReference type="ARBA" id="ARBA00023034"/>
    </source>
</evidence>
<organism evidence="6 7">
    <name type="scientific">Leptomonas seymouri</name>
    <dbReference type="NCBI Taxonomy" id="5684"/>
    <lineage>
        <taxon>Eukaryota</taxon>
        <taxon>Discoba</taxon>
        <taxon>Euglenozoa</taxon>
        <taxon>Kinetoplastea</taxon>
        <taxon>Metakinetoplastina</taxon>
        <taxon>Trypanosomatida</taxon>
        <taxon>Trypanosomatidae</taxon>
        <taxon>Leishmaniinae</taxon>
        <taxon>Leptomonas</taxon>
    </lineage>
</organism>
<dbReference type="VEuPathDB" id="TriTrypDB:Lsey_0151_0030"/>
<feature type="compositionally biased region" description="Acidic residues" evidence="5">
    <location>
        <begin position="913"/>
        <end position="924"/>
    </location>
</feature>
<sequence length="1351" mass="147675">MWKEWTKKIKTFAEDITSPDYDEEGSEGKADDEAAEESYRCNNSGDPYDSHAPHGRTAAPERGSREAYGMQGDGASLLVETPVRSLDKHYDEPTVERQPAMKLSAAPPPHPPVASLQPFPATSAATVPHAPAAVGHNLNKFDAASDESSHPLLSLSKPAPTAEKDDVHAGGSALTTSMRLLADGSPRRGPPMAMATPQHQQQHPRTPFQASAPSSPVAAVAATNAATSSFQLSSSNPAGTTARAEPTSATADVPSAPPPEARDTSNSAARQDRSDAFTPPTGRAASSMLASQQQRNAELEAEKAQMLRDIHDYQEEVRVSHEQTVAYYEAQLSRAHQEASDAVSKAERLQEQLESSKEALRIASEERRCAQAANKTLEQKVKLLEQETGEMKATIADLQAKLNAVPAVSHTDAEWAQMVQECAELKTRLLQQASEQRAAQTQLEKTAEAERQSLEAQLREARSQLASLQATTAASKQQQHGPEPPMLVGQEKAATLQAPLDSWGRRAEEGEDGLAGTQKQRNDVMQQLAEEGDEHVGVAPSTSPSLSPVSVEEAAQLRRQLQTAEAARRTLEVQLQEAQSELTSTLALIKQQRSTEHQAEELEAVTLELESARQRAEALEQELTAAKTQKASLASQLAVGSSAAASSCLPADEAKQLSQKLHASVEQCNSFKREVQECRHTMDELTNRMKAEEKAYREARAQLEEDHAEAEAALENELAETRATAAQRQQKLEEQLCKLQVELQQAHKCSAQAVEEISAASKARAEAEDMASSAMLHTATLEKERASLQQQLQQCRSDLAEQQQAQRRQLAEKETDSSISISLAALTSIKRELEDRVQSLELTADQVRRMTVDTLTRLGVDVTQAMQQHHKSGGDALHRGAPPPPPAHRESTKDDMSANSRRSSSSSRSSELDSNDGEEEESYADEGRRETVRQRKAHDQLPLLQLFSLLITECMQQHSIVLRAERVQREWEQTYEQARQINESLNQQIAESWTTIGKLREEVSVKDATVRQMQSRVGTGDTRLLELQEELTRSTAEVQQLREEREAWKVRLQQSEVDAETQEQTLASLHEELQSLQLMLQSKDEELLSSKQSVENLQIVLERFQETKRNEVEALTLESQLEAENLKRELEERRRTMEQHEQAKVALRESYGAQLAAKDAEVTTLYRKLAEVRKVLEKTASHSMEGTETSVDKRIVSQLLAKYIHAFMEQRKEAEDMLKVLSGLLDWDEATQELAGLLPGPNNPRPPGSGPDGQVRSGGGGIGLFGWRRRKAANPSSGTAAVGQGSGGGGSPSTSKSGLASMWVEFLLKESESRSEDAAAGALPTPSTPAGGPVSAAAVPPGASTAARGEQ</sequence>
<dbReference type="PANTHER" id="PTHR18921:SF2">
    <property type="entry name" value="THYROID RECEPTOR-INTERACTING PROTEIN 11"/>
    <property type="match status" value="1"/>
</dbReference>
<dbReference type="OMA" id="ASKWVEF"/>
<comment type="subcellular location">
    <subcellularLocation>
        <location evidence="1">Golgi apparatus</location>
    </subcellularLocation>
</comment>
<dbReference type="GO" id="GO:0007030">
    <property type="term" value="P:Golgi organization"/>
    <property type="evidence" value="ECO:0007669"/>
    <property type="project" value="TreeGrafter"/>
</dbReference>
<keyword evidence="7" id="KW-1185">Reference proteome</keyword>
<accession>A0A0N1HXK7</accession>
<comment type="caution">
    <text evidence="6">The sequence shown here is derived from an EMBL/GenBank/DDBJ whole genome shotgun (WGS) entry which is preliminary data.</text>
</comment>
<feature type="region of interest" description="Disordered" evidence="5">
    <location>
        <begin position="1235"/>
        <end position="1297"/>
    </location>
</feature>
<feature type="coiled-coil region" evidence="4">
    <location>
        <begin position="778"/>
        <end position="850"/>
    </location>
</feature>
<evidence type="ECO:0000313" key="7">
    <source>
        <dbReference type="Proteomes" id="UP000038009"/>
    </source>
</evidence>
<dbReference type="GO" id="GO:0006888">
    <property type="term" value="P:endoplasmic reticulum to Golgi vesicle-mediated transport"/>
    <property type="evidence" value="ECO:0007669"/>
    <property type="project" value="TreeGrafter"/>
</dbReference>
<feature type="region of interest" description="Disordered" evidence="5">
    <location>
        <begin position="461"/>
        <end position="486"/>
    </location>
</feature>
<feature type="coiled-coil region" evidence="4">
    <location>
        <begin position="668"/>
        <end position="735"/>
    </location>
</feature>
<feature type="region of interest" description="Disordered" evidence="5">
    <location>
        <begin position="1310"/>
        <end position="1351"/>
    </location>
</feature>
<feature type="compositionally biased region" description="Polar residues" evidence="5">
    <location>
        <begin position="230"/>
        <end position="239"/>
    </location>
</feature>
<evidence type="ECO:0000256" key="1">
    <source>
        <dbReference type="ARBA" id="ARBA00004555"/>
    </source>
</evidence>
<feature type="compositionally biased region" description="Polar residues" evidence="5">
    <location>
        <begin position="464"/>
        <end position="480"/>
    </location>
</feature>
<name>A0A0N1HXK7_LEPSE</name>
<dbReference type="OrthoDB" id="425925at2759"/>
<reference evidence="6 7" key="1">
    <citation type="journal article" date="2015" name="PLoS Pathog.">
        <title>Leptomonas seymouri: Adaptations to the Dixenous Life Cycle Analyzed by Genome Sequencing, Transcriptome Profiling and Co-infection with Leishmania donovani.</title>
        <authorList>
            <person name="Kraeva N."/>
            <person name="Butenko A."/>
            <person name="Hlavacova J."/>
            <person name="Kostygov A."/>
            <person name="Myskova J."/>
            <person name="Grybchuk D."/>
            <person name="Lestinova T."/>
            <person name="Votypka J."/>
            <person name="Volf P."/>
            <person name="Opperdoes F."/>
            <person name="Flegontov P."/>
            <person name="Lukes J."/>
            <person name="Yurchenko V."/>
        </authorList>
    </citation>
    <scope>NUCLEOTIDE SEQUENCE [LARGE SCALE GENOMIC DNA]</scope>
    <source>
        <strain evidence="6 7">ATCC 30220</strain>
    </source>
</reference>
<evidence type="ECO:0008006" key="8">
    <source>
        <dbReference type="Google" id="ProtNLM"/>
    </source>
</evidence>
<feature type="coiled-coil region" evidence="4">
    <location>
        <begin position="1024"/>
        <end position="1150"/>
    </location>
</feature>
<evidence type="ECO:0000256" key="3">
    <source>
        <dbReference type="ARBA" id="ARBA00023054"/>
    </source>
</evidence>
<keyword evidence="2" id="KW-0333">Golgi apparatus</keyword>
<feature type="region of interest" description="Disordered" evidence="5">
    <location>
        <begin position="13"/>
        <end position="301"/>
    </location>
</feature>
<feature type="compositionally biased region" description="Low complexity" evidence="5">
    <location>
        <begin position="197"/>
        <end position="229"/>
    </location>
</feature>
<gene>
    <name evidence="6" type="ORF">ABL78_4883</name>
</gene>
<feature type="compositionally biased region" description="Low complexity" evidence="5">
    <location>
        <begin position="900"/>
        <end position="909"/>
    </location>
</feature>
<dbReference type="GO" id="GO:0005794">
    <property type="term" value="C:Golgi apparatus"/>
    <property type="evidence" value="ECO:0007669"/>
    <property type="project" value="UniProtKB-SubCell"/>
</dbReference>
<dbReference type="PANTHER" id="PTHR18921">
    <property type="entry name" value="MYOSIN HEAVY CHAIN - RELATED"/>
    <property type="match status" value="1"/>
</dbReference>
<feature type="compositionally biased region" description="Basic and acidic residues" evidence="5">
    <location>
        <begin position="925"/>
        <end position="935"/>
    </location>
</feature>
<proteinExistence type="predicted"/>
<dbReference type="GO" id="GO:0031267">
    <property type="term" value="F:small GTPase binding"/>
    <property type="evidence" value="ECO:0007669"/>
    <property type="project" value="TreeGrafter"/>
</dbReference>
<feature type="compositionally biased region" description="Low complexity" evidence="5">
    <location>
        <begin position="1328"/>
        <end position="1351"/>
    </location>
</feature>
<evidence type="ECO:0000313" key="6">
    <source>
        <dbReference type="EMBL" id="KPI86045.1"/>
    </source>
</evidence>
<dbReference type="Proteomes" id="UP000038009">
    <property type="component" value="Unassembled WGS sequence"/>
</dbReference>
<dbReference type="EMBL" id="LJSK01000151">
    <property type="protein sequence ID" value="KPI86045.1"/>
    <property type="molecule type" value="Genomic_DNA"/>
</dbReference>
<feature type="region of interest" description="Disordered" evidence="5">
    <location>
        <begin position="865"/>
        <end position="935"/>
    </location>
</feature>
<feature type="compositionally biased region" description="Basic and acidic residues" evidence="5">
    <location>
        <begin position="85"/>
        <end position="95"/>
    </location>
</feature>
<feature type="coiled-coil region" evidence="4">
    <location>
        <begin position="554"/>
        <end position="636"/>
    </location>
</feature>